<evidence type="ECO:0000256" key="5">
    <source>
        <dbReference type="SAM" id="MobiDB-lite"/>
    </source>
</evidence>
<dbReference type="Pfam" id="PF01250">
    <property type="entry name" value="Ribosomal_S6"/>
    <property type="match status" value="1"/>
</dbReference>
<dbReference type="KEGG" id="bsol:FSW04_03435"/>
<dbReference type="InterPro" id="IPR020814">
    <property type="entry name" value="Ribosomal_S6_plastid/chlpt"/>
</dbReference>
<comment type="similarity">
    <text evidence="1 4">Belongs to the bacterial ribosomal protein bS6 family.</text>
</comment>
<dbReference type="CDD" id="cd00473">
    <property type="entry name" value="bS6"/>
    <property type="match status" value="1"/>
</dbReference>
<dbReference type="NCBIfam" id="TIGR00166">
    <property type="entry name" value="S6"/>
    <property type="match status" value="1"/>
</dbReference>
<evidence type="ECO:0000256" key="4">
    <source>
        <dbReference type="HAMAP-Rule" id="MF_00360"/>
    </source>
</evidence>
<dbReference type="GO" id="GO:0005737">
    <property type="term" value="C:cytoplasm"/>
    <property type="evidence" value="ECO:0007669"/>
    <property type="project" value="UniProtKB-ARBA"/>
</dbReference>
<keyword evidence="4" id="KW-0699">rRNA-binding</keyword>
<dbReference type="EMBL" id="CP042430">
    <property type="protein sequence ID" value="QEC46729.1"/>
    <property type="molecule type" value="Genomic_DNA"/>
</dbReference>
<evidence type="ECO:0000313" key="7">
    <source>
        <dbReference type="Proteomes" id="UP000321805"/>
    </source>
</evidence>
<protein>
    <recommendedName>
        <fullName evidence="3 4">Small ribosomal subunit protein bS6</fullName>
    </recommendedName>
</protein>
<keyword evidence="4" id="KW-0694">RNA-binding</keyword>
<dbReference type="GO" id="GO:0070181">
    <property type="term" value="F:small ribosomal subunit rRNA binding"/>
    <property type="evidence" value="ECO:0007669"/>
    <property type="project" value="TreeGrafter"/>
</dbReference>
<keyword evidence="4 6" id="KW-0689">Ribosomal protein</keyword>
<dbReference type="InterPro" id="IPR014717">
    <property type="entry name" value="Transl_elong_EF1B/ribsomal_bS6"/>
</dbReference>
<proteinExistence type="inferred from homology"/>
<dbReference type="Gene3D" id="3.30.70.60">
    <property type="match status" value="1"/>
</dbReference>
<dbReference type="AlphaFoldDB" id="A0A5B8U127"/>
<dbReference type="SUPFAM" id="SSF54995">
    <property type="entry name" value="Ribosomal protein S6"/>
    <property type="match status" value="1"/>
</dbReference>
<dbReference type="GO" id="GO:0005840">
    <property type="term" value="C:ribosome"/>
    <property type="evidence" value="ECO:0007669"/>
    <property type="project" value="UniProtKB-KW"/>
</dbReference>
<reference evidence="6 7" key="1">
    <citation type="journal article" date="2018" name="J. Microbiol.">
        <title>Baekduia soli gen. nov., sp. nov., a novel bacterium isolated from the soil of Baekdu Mountain and proposal of a novel family name, Baekduiaceae fam. nov.</title>
        <authorList>
            <person name="An D.S."/>
            <person name="Siddiqi M.Z."/>
            <person name="Kim K.H."/>
            <person name="Yu H.S."/>
            <person name="Im W.T."/>
        </authorList>
    </citation>
    <scope>NUCLEOTIDE SEQUENCE [LARGE SCALE GENOMIC DNA]</scope>
    <source>
        <strain evidence="6 7">BR7-21</strain>
    </source>
</reference>
<comment type="function">
    <text evidence="2 4">Binds together with bS18 to 16S ribosomal RNA.</text>
</comment>
<dbReference type="InterPro" id="IPR000529">
    <property type="entry name" value="Ribosomal_bS6"/>
</dbReference>
<feature type="compositionally biased region" description="Low complexity" evidence="5">
    <location>
        <begin position="110"/>
        <end position="127"/>
    </location>
</feature>
<evidence type="ECO:0000313" key="6">
    <source>
        <dbReference type="EMBL" id="QEC46729.1"/>
    </source>
</evidence>
<keyword evidence="7" id="KW-1185">Reference proteome</keyword>
<evidence type="ECO:0000256" key="1">
    <source>
        <dbReference type="ARBA" id="ARBA00009512"/>
    </source>
</evidence>
<sequence length="127" mass="13935">MPAQNPTYDLMLLLDTAAPDDQKSKVLAEAERILQTNGATVVGTHDWGVRRTAFEIRHKNDAEYHLLQFQGGPEVPAALSRYLRITDGVVRFRVIKLRAGTPPPPDLRAAAEPVAEAPAESAPVERL</sequence>
<dbReference type="GO" id="GO:0006412">
    <property type="term" value="P:translation"/>
    <property type="evidence" value="ECO:0007669"/>
    <property type="project" value="UniProtKB-UniRule"/>
</dbReference>
<keyword evidence="4" id="KW-0687">Ribonucleoprotein</keyword>
<feature type="region of interest" description="Disordered" evidence="5">
    <location>
        <begin position="100"/>
        <end position="127"/>
    </location>
</feature>
<accession>A0A5B8U127</accession>
<dbReference type="PANTHER" id="PTHR21011:SF1">
    <property type="entry name" value="SMALL RIBOSOMAL SUBUNIT PROTEIN BS6M"/>
    <property type="match status" value="1"/>
</dbReference>
<gene>
    <name evidence="4 6" type="primary">rpsF</name>
    <name evidence="6" type="ORF">FSW04_03435</name>
</gene>
<evidence type="ECO:0000256" key="2">
    <source>
        <dbReference type="ARBA" id="ARBA00035104"/>
    </source>
</evidence>
<dbReference type="InterPro" id="IPR035980">
    <property type="entry name" value="Ribosomal_bS6_sf"/>
</dbReference>
<dbReference type="GO" id="GO:1990904">
    <property type="term" value="C:ribonucleoprotein complex"/>
    <property type="evidence" value="ECO:0007669"/>
    <property type="project" value="UniProtKB-KW"/>
</dbReference>
<dbReference type="Proteomes" id="UP000321805">
    <property type="component" value="Chromosome"/>
</dbReference>
<evidence type="ECO:0000256" key="3">
    <source>
        <dbReference type="ARBA" id="ARBA00035294"/>
    </source>
</evidence>
<dbReference type="GO" id="GO:0003735">
    <property type="term" value="F:structural constituent of ribosome"/>
    <property type="evidence" value="ECO:0007669"/>
    <property type="project" value="InterPro"/>
</dbReference>
<name>A0A5B8U127_9ACTN</name>
<dbReference type="PANTHER" id="PTHR21011">
    <property type="entry name" value="MITOCHONDRIAL 28S RIBOSOMAL PROTEIN S6"/>
    <property type="match status" value="1"/>
</dbReference>
<dbReference type="HAMAP" id="MF_00360">
    <property type="entry name" value="Ribosomal_bS6"/>
    <property type="match status" value="1"/>
</dbReference>
<dbReference type="OrthoDB" id="9812702at2"/>
<organism evidence="6 7">
    <name type="scientific">Baekduia soli</name>
    <dbReference type="NCBI Taxonomy" id="496014"/>
    <lineage>
        <taxon>Bacteria</taxon>
        <taxon>Bacillati</taxon>
        <taxon>Actinomycetota</taxon>
        <taxon>Thermoleophilia</taxon>
        <taxon>Solirubrobacterales</taxon>
        <taxon>Baekduiaceae</taxon>
        <taxon>Baekduia</taxon>
    </lineage>
</organism>